<dbReference type="InterPro" id="IPR012910">
    <property type="entry name" value="Plug_dom"/>
</dbReference>
<keyword evidence="9" id="KW-0675">Receptor</keyword>
<dbReference type="InterPro" id="IPR001599">
    <property type="entry name" value="Macroglobln_a2"/>
</dbReference>
<evidence type="ECO:0000256" key="5">
    <source>
        <dbReference type="PROSITE-ProRule" id="PRU01360"/>
    </source>
</evidence>
<dbReference type="SMART" id="SM01361">
    <property type="entry name" value="A2M_recep"/>
    <property type="match status" value="1"/>
</dbReference>
<dbReference type="InterPro" id="IPR002890">
    <property type="entry name" value="MG2"/>
</dbReference>
<keyword evidence="4" id="KW-1015">Disulfide bond</keyword>
<keyword evidence="5" id="KW-0472">Membrane</keyword>
<evidence type="ECO:0000256" key="6">
    <source>
        <dbReference type="SAM" id="MobiDB-lite"/>
    </source>
</evidence>
<proteinExistence type="inferred from homology"/>
<dbReference type="InterPro" id="IPR037066">
    <property type="entry name" value="Plug_dom_sf"/>
</dbReference>
<dbReference type="Pfam" id="PF07677">
    <property type="entry name" value="A2M_recep"/>
    <property type="match status" value="1"/>
</dbReference>
<dbReference type="InterPro" id="IPR036595">
    <property type="entry name" value="A-macroglobulin_rcpt-bd_sf"/>
</dbReference>
<dbReference type="SMART" id="SM01360">
    <property type="entry name" value="A2M"/>
    <property type="match status" value="1"/>
</dbReference>
<dbReference type="EMBL" id="JASJOU010000001">
    <property type="protein sequence ID" value="MDJ1499195.1"/>
    <property type="molecule type" value="Genomic_DNA"/>
</dbReference>
<evidence type="ECO:0000313" key="9">
    <source>
        <dbReference type="EMBL" id="MDJ1499195.1"/>
    </source>
</evidence>
<dbReference type="Pfam" id="PF01835">
    <property type="entry name" value="MG2"/>
    <property type="match status" value="1"/>
</dbReference>
<dbReference type="SMART" id="SM01419">
    <property type="entry name" value="Thiol-ester_cl"/>
    <property type="match status" value="1"/>
</dbReference>
<feature type="domain" description="Alpha-2-macroglobulin" evidence="7">
    <location>
        <begin position="873"/>
        <end position="964"/>
    </location>
</feature>
<dbReference type="Gene3D" id="2.60.40.1930">
    <property type="match status" value="1"/>
</dbReference>
<keyword evidence="5" id="KW-0998">Cell outer membrane</keyword>
<accession>A0AAE3R0J9</accession>
<keyword evidence="3" id="KW-0882">Thioester bond</keyword>
<dbReference type="GO" id="GO:0009279">
    <property type="term" value="C:cell outer membrane"/>
    <property type="evidence" value="ECO:0007669"/>
    <property type="project" value="UniProtKB-SubCell"/>
</dbReference>
<dbReference type="InterPro" id="IPR011626">
    <property type="entry name" value="Alpha-macroglobulin_TED"/>
</dbReference>
<dbReference type="Pfam" id="PF07678">
    <property type="entry name" value="TED_complement"/>
    <property type="match status" value="1"/>
</dbReference>
<gene>
    <name evidence="9" type="ORF">QNI22_00990</name>
</gene>
<dbReference type="Proteomes" id="UP001232063">
    <property type="component" value="Unassembled WGS sequence"/>
</dbReference>
<dbReference type="InterPro" id="IPR023997">
    <property type="entry name" value="TonB-dep_OMP_SusC/RagA_CS"/>
</dbReference>
<evidence type="ECO:0000259" key="7">
    <source>
        <dbReference type="SMART" id="SM01360"/>
    </source>
</evidence>
<dbReference type="PANTHER" id="PTHR11412:SF136">
    <property type="entry name" value="CD109 ANTIGEN"/>
    <property type="match status" value="1"/>
</dbReference>
<evidence type="ECO:0000256" key="1">
    <source>
        <dbReference type="ARBA" id="ARBA00010556"/>
    </source>
</evidence>
<dbReference type="InterPro" id="IPR009048">
    <property type="entry name" value="A-macroglobulin_rcpt-bd"/>
</dbReference>
<feature type="compositionally biased region" description="Polar residues" evidence="6">
    <location>
        <begin position="662"/>
        <end position="675"/>
    </location>
</feature>
<dbReference type="PANTHER" id="PTHR11412">
    <property type="entry name" value="MACROGLOBULIN / COMPLEMENT"/>
    <property type="match status" value="1"/>
</dbReference>
<evidence type="ECO:0000256" key="3">
    <source>
        <dbReference type="ARBA" id="ARBA00022966"/>
    </source>
</evidence>
<keyword evidence="5" id="KW-1134">Transmembrane beta strand</keyword>
<dbReference type="RefSeq" id="WP_314508734.1">
    <property type="nucleotide sequence ID" value="NZ_JASJOU010000001.1"/>
</dbReference>
<evidence type="ECO:0000259" key="8">
    <source>
        <dbReference type="SMART" id="SM01361"/>
    </source>
</evidence>
<evidence type="ECO:0000313" key="10">
    <source>
        <dbReference type="Proteomes" id="UP001232063"/>
    </source>
</evidence>
<dbReference type="InterPro" id="IPR039426">
    <property type="entry name" value="TonB-dep_rcpt-like"/>
</dbReference>
<keyword evidence="5" id="KW-0812">Transmembrane</keyword>
<dbReference type="InterPro" id="IPR047565">
    <property type="entry name" value="Alpha-macroglob_thiol-ester_cl"/>
</dbReference>
<dbReference type="Pfam" id="PF00207">
    <property type="entry name" value="A2M"/>
    <property type="match status" value="1"/>
</dbReference>
<dbReference type="SUPFAM" id="SSF48239">
    <property type="entry name" value="Terpenoid cyclases/Protein prenyltransferases"/>
    <property type="match status" value="1"/>
</dbReference>
<keyword evidence="5" id="KW-0813">Transport</keyword>
<dbReference type="Gene3D" id="2.60.40.690">
    <property type="entry name" value="Alpha-macroglobulin, receptor-binding domain"/>
    <property type="match status" value="1"/>
</dbReference>
<comment type="caution">
    <text evidence="9">The sequence shown here is derived from an EMBL/GenBank/DDBJ whole genome shotgun (WGS) entry which is preliminary data.</text>
</comment>
<comment type="similarity">
    <text evidence="5">Belongs to the TonB-dependent receptor family.</text>
</comment>
<dbReference type="Gene3D" id="1.50.10.20">
    <property type="match status" value="1"/>
</dbReference>
<evidence type="ECO:0000256" key="2">
    <source>
        <dbReference type="ARBA" id="ARBA00022729"/>
    </source>
</evidence>
<dbReference type="Pfam" id="PF07715">
    <property type="entry name" value="Plug"/>
    <property type="match status" value="1"/>
</dbReference>
<organism evidence="9 10">
    <name type="scientific">Xanthocytophaga agilis</name>
    <dbReference type="NCBI Taxonomy" id="3048010"/>
    <lineage>
        <taxon>Bacteria</taxon>
        <taxon>Pseudomonadati</taxon>
        <taxon>Bacteroidota</taxon>
        <taxon>Cytophagia</taxon>
        <taxon>Cytophagales</taxon>
        <taxon>Rhodocytophagaceae</taxon>
        <taxon>Xanthocytophaga</taxon>
    </lineage>
</organism>
<keyword evidence="2" id="KW-0732">Signal</keyword>
<evidence type="ECO:0000256" key="4">
    <source>
        <dbReference type="ARBA" id="ARBA00023157"/>
    </source>
</evidence>
<dbReference type="SUPFAM" id="SSF49410">
    <property type="entry name" value="Alpha-macroglobulin receptor domain"/>
    <property type="match status" value="1"/>
</dbReference>
<keyword evidence="10" id="KW-1185">Reference proteome</keyword>
<feature type="region of interest" description="Disordered" evidence="6">
    <location>
        <begin position="657"/>
        <end position="678"/>
    </location>
</feature>
<comment type="subcellular location">
    <subcellularLocation>
        <location evidence="5">Cell outer membrane</location>
        <topology evidence="5">Multi-pass membrane protein</topology>
    </subcellularLocation>
</comment>
<comment type="similarity">
    <text evidence="1">Belongs to the protease inhibitor I39 (alpha-2-macroglobulin) family. Bacterial alpha-2-macroglobulin subfamily.</text>
</comment>
<protein>
    <submittedName>
        <fullName evidence="9">TonB-dependent receptor plug domain-containing protein</fullName>
    </submittedName>
</protein>
<dbReference type="PROSITE" id="PS52016">
    <property type="entry name" value="TONB_DEPENDENT_REC_3"/>
    <property type="match status" value="1"/>
</dbReference>
<dbReference type="SUPFAM" id="SSF56935">
    <property type="entry name" value="Porins"/>
    <property type="match status" value="1"/>
</dbReference>
<dbReference type="GO" id="GO:0005615">
    <property type="term" value="C:extracellular space"/>
    <property type="evidence" value="ECO:0007669"/>
    <property type="project" value="InterPro"/>
</dbReference>
<dbReference type="Gene3D" id="2.170.130.10">
    <property type="entry name" value="TonB-dependent receptor, plug domain"/>
    <property type="match status" value="1"/>
</dbReference>
<dbReference type="InterPro" id="IPR050473">
    <property type="entry name" value="A2M/Complement_sys"/>
</dbReference>
<dbReference type="GO" id="GO:0004866">
    <property type="term" value="F:endopeptidase inhibitor activity"/>
    <property type="evidence" value="ECO:0007669"/>
    <property type="project" value="InterPro"/>
</dbReference>
<dbReference type="CDD" id="cd02891">
    <property type="entry name" value="A2M_like"/>
    <property type="match status" value="1"/>
</dbReference>
<dbReference type="NCBIfam" id="TIGR04057">
    <property type="entry name" value="SusC_RagA_signa"/>
    <property type="match status" value="1"/>
</dbReference>
<dbReference type="InterPro" id="IPR008930">
    <property type="entry name" value="Terpenoid_cyclase/PrenylTrfase"/>
</dbReference>
<feature type="domain" description="Alpha-macroglobulin receptor-binding" evidence="8">
    <location>
        <begin position="1461"/>
        <end position="1545"/>
    </location>
</feature>
<sequence>MKTKFILLSISLSILCLSAFKLPMLLPANFLDYLRQKTEAYTDKIPDEKLYIHTDRTFYKPGEDVWFKGYLANGLILTADAASHVVYVELVNPRGTVEKTLQLLVKKGSVYGDFHLEESAPGGLYKLRAYTQWMRNQGPEAFFEKEIQVQKVITPRLLMKLDFTRKAYGAGDPVVADLEMKDLQNHPLTEKSVTYTVQIEGKQLLQAHAVSDKNGKASIRFALPADLRTTDGLLNITILYEGNTESISRSIPIVLNKIALQFFPEGGDLVAGIPSKVAFKAINEFGKPADIEGYVTDETGKKLQSFKSFHQGMGAFALTPSQDRQYIVHITQPAISQTYALPAALPKGYVLSVDTVTAKQIQLSFHAPASKPIYLIGQVRGKIYYTKEISAETGHNQVSIPLKEFPIGIAQITLFDYNQVPRCERLVFVNAQRRMHISVTTDKKHYSPREKVDLTIRTLDEDSLPVPANLSLSVADDRLVTFADDKQDNILSHMLMSSDLRGKIEEPFFYFKPNEPKASKALDYVMMTHGWRRFTWQQVQEGPQNMIFAPEKTGNLSGTILDARDQKPISATVTLFELDDKRRSAQLKTSSNGRFLFQAINPKVAIQLFAQAPGIFPQYLYIKLDQEPTSNPGPVAANQDFKWQNEAIKEKVVATPKRVQVSKPNPSPKAQSKSTDVMEDSPFSLGDISLSADVQALNEVVVVGYATQRKQDLTTSVSVVQSSELNIFPSTELSQTLQGRISGVQITQSDGAPGSVSGVQIRGVSSIANRDPLYVVDGTLVTTPEFISPTDIASITVLKSGEATALYGSRGSNGVIVITTKKDAYYKRSIPRNKLPISQVYIAERKFSVAREFYIPVYDPKKAVAERTDFRSTIYWNPEIQTDAKTGTAHVSFYNSDQVTAFRIITEGMSTSGLAGRAELTYATQLPFSIEAKIPPYLTFEDRLEIPISLKNTTSQAIHGELTIKTPPQLKITAFNGSVYSLPGEAKTLYLHAEVQAVAGKGTLTLIFQGDGMQETVSQEIDVQPKGFPTEMAYSGKEKEAQFSFTINEPVKGSIKAELKAYPNLLSELLNGIESVLREPYGCFEQTSSSTYPNVLVLQYLRESGLSNPKLEKQALDYIDKGYKRLIGFETKEDGFEWFGGTPPHEALTAFGLAEFTEMKKVYDGVDEQMLRRTKQWILSRRNGLGAFKLDSRHMHYINGSDQAMNAYIVYALTEAGIQEIRPEYENSYQIALKNQDLYQMALLANAAFNLKDTEKGEKLITECIRQINEQGLEKAKMATSMTSSYGQSLQIETASLLLQALLKTTTPDETQIQKLVNKIVKSRKYGGFGSTQATILALKSLTEYAKFVRHTSEGGNLLVYMGEELIGSQSYEKDAREDITITGIERFMKEGKQPFRVVFENTKTALPYSMNVSWASQTPNSAPECKVDVETQLSHTVIQTGQTVRMTTWVKNKTSETLPMTVALVGIPSGLSPQPWQLKELQEKKIVDFYEVRKNYVVFYYRKVAPKDWLQIQLDLKAEVPGTFTAPASTAYLYYTNEFKDWEGGEKIEILK</sequence>
<name>A0AAE3R0J9_9BACT</name>
<reference evidence="9" key="1">
    <citation type="submission" date="2023-05" db="EMBL/GenBank/DDBJ databases">
        <authorList>
            <person name="Zhang X."/>
        </authorList>
    </citation>
    <scope>NUCLEOTIDE SEQUENCE</scope>
    <source>
        <strain evidence="9">BD1B2-1</strain>
    </source>
</reference>